<dbReference type="InterPro" id="IPR001173">
    <property type="entry name" value="Glyco_trans_2-like"/>
</dbReference>
<evidence type="ECO:0000256" key="2">
    <source>
        <dbReference type="ARBA" id="ARBA00022676"/>
    </source>
</evidence>
<reference evidence="6 7" key="1">
    <citation type="submission" date="2014-09" db="EMBL/GenBank/DDBJ databases">
        <title>Sporocytophaga myxococcoides PG-01 genome sequencing.</title>
        <authorList>
            <person name="Liu L."/>
            <person name="Gao P.J."/>
            <person name="Chen G.J."/>
            <person name="Wang L.S."/>
        </authorList>
    </citation>
    <scope>NUCLEOTIDE SEQUENCE [LARGE SCALE GENOMIC DNA]</scope>
    <source>
        <strain evidence="6 7">PG-01</strain>
    </source>
</reference>
<dbReference type="SUPFAM" id="SSF53448">
    <property type="entry name" value="Nucleotide-diphospho-sugar transferases"/>
    <property type="match status" value="1"/>
</dbReference>
<feature type="domain" description="Glycosyltransferase 2-like" evidence="5">
    <location>
        <begin position="8"/>
        <end position="168"/>
    </location>
</feature>
<evidence type="ECO:0000256" key="4">
    <source>
        <dbReference type="SAM" id="Phobius"/>
    </source>
</evidence>
<keyword evidence="4" id="KW-0472">Membrane</keyword>
<dbReference type="PANTHER" id="PTHR43179:SF12">
    <property type="entry name" value="GALACTOFURANOSYLTRANSFERASE GLFT2"/>
    <property type="match status" value="1"/>
</dbReference>
<dbReference type="Pfam" id="PF00535">
    <property type="entry name" value="Glycos_transf_2"/>
    <property type="match status" value="1"/>
</dbReference>
<feature type="transmembrane region" description="Helical" evidence="4">
    <location>
        <begin position="244"/>
        <end position="261"/>
    </location>
</feature>
<dbReference type="InterPro" id="IPR029044">
    <property type="entry name" value="Nucleotide-diphossugar_trans"/>
</dbReference>
<dbReference type="CDD" id="cd04186">
    <property type="entry name" value="GT_2_like_c"/>
    <property type="match status" value="1"/>
</dbReference>
<dbReference type="RefSeq" id="WP_045458061.1">
    <property type="nucleotide sequence ID" value="NZ_BBLT01000001.1"/>
</dbReference>
<keyword evidence="3 6" id="KW-0808">Transferase</keyword>
<keyword evidence="4" id="KW-1133">Transmembrane helix</keyword>
<keyword evidence="7" id="KW-1185">Reference proteome</keyword>
<dbReference type="EMBL" id="BBLT01000001">
    <property type="protein sequence ID" value="GAL83347.1"/>
    <property type="molecule type" value="Genomic_DNA"/>
</dbReference>
<dbReference type="OrthoDB" id="9771846at2"/>
<evidence type="ECO:0000313" key="6">
    <source>
        <dbReference type="EMBL" id="GAL83347.1"/>
    </source>
</evidence>
<dbReference type="Proteomes" id="UP000030185">
    <property type="component" value="Unassembled WGS sequence"/>
</dbReference>
<dbReference type="GO" id="GO:0016757">
    <property type="term" value="F:glycosyltransferase activity"/>
    <property type="evidence" value="ECO:0007669"/>
    <property type="project" value="UniProtKB-KW"/>
</dbReference>
<keyword evidence="4" id="KW-0812">Transmembrane</keyword>
<evidence type="ECO:0000259" key="5">
    <source>
        <dbReference type="Pfam" id="PF00535"/>
    </source>
</evidence>
<proteinExistence type="inferred from homology"/>
<keyword evidence="2" id="KW-0328">Glycosyltransferase</keyword>
<sequence length="306" mass="34801">MSDQPLVSIISINYNQAKVTCELIESLKKVHYPNIEIIVVDNASSEDLSSIAAYPEVRLIRSKQNLGFSGGNNLGIKAAKGEYFLFLNNDTEVEPDFLEPLVALMQNNSDIGMVTPKIVYFGTNIIQYAGSYSINPFTGRGRKIGSMETDNGQYNDVRETFLGHGAALLVSRKLIKTIGLMPELFFLYYEEHDWCESAKRAGFKIYYSGVTKIYHKESMSVGKNSILKTYYMNRNRVVFMRRNVFGIKLLISLLFFFFISVPKNTLKFIAKGEFDHLKAFYRALAWNLTHFNVSETESFELTESIA</sequence>
<dbReference type="eggNOG" id="COG1216">
    <property type="taxonomic scope" value="Bacteria"/>
</dbReference>
<dbReference type="AlphaFoldDB" id="A0A098LAA2"/>
<evidence type="ECO:0000256" key="3">
    <source>
        <dbReference type="ARBA" id="ARBA00022679"/>
    </source>
</evidence>
<dbReference type="Gene3D" id="3.90.550.10">
    <property type="entry name" value="Spore Coat Polysaccharide Biosynthesis Protein SpsA, Chain A"/>
    <property type="match status" value="1"/>
</dbReference>
<protein>
    <submittedName>
        <fullName evidence="6">Glycosyl transferase family 2</fullName>
    </submittedName>
</protein>
<accession>A0A098LAA2</accession>
<organism evidence="6 7">
    <name type="scientific">Sporocytophaga myxococcoides</name>
    <dbReference type="NCBI Taxonomy" id="153721"/>
    <lineage>
        <taxon>Bacteria</taxon>
        <taxon>Pseudomonadati</taxon>
        <taxon>Bacteroidota</taxon>
        <taxon>Cytophagia</taxon>
        <taxon>Cytophagales</taxon>
        <taxon>Cytophagaceae</taxon>
        <taxon>Sporocytophaga</taxon>
    </lineage>
</organism>
<comment type="caution">
    <text evidence="6">The sequence shown here is derived from an EMBL/GenBank/DDBJ whole genome shotgun (WGS) entry which is preliminary data.</text>
</comment>
<comment type="similarity">
    <text evidence="1">Belongs to the glycosyltransferase 2 family.</text>
</comment>
<evidence type="ECO:0000256" key="1">
    <source>
        <dbReference type="ARBA" id="ARBA00006739"/>
    </source>
</evidence>
<gene>
    <name evidence="6" type="ORF">MYP_573</name>
</gene>
<dbReference type="PANTHER" id="PTHR43179">
    <property type="entry name" value="RHAMNOSYLTRANSFERASE WBBL"/>
    <property type="match status" value="1"/>
</dbReference>
<name>A0A098LAA2_9BACT</name>
<evidence type="ECO:0000313" key="7">
    <source>
        <dbReference type="Proteomes" id="UP000030185"/>
    </source>
</evidence>
<dbReference type="STRING" id="153721.MYP_573"/>